<dbReference type="Gene3D" id="3.40.50.150">
    <property type="entry name" value="Vaccinia Virus protein VP39"/>
    <property type="match status" value="1"/>
</dbReference>
<evidence type="ECO:0008006" key="3">
    <source>
        <dbReference type="Google" id="ProtNLM"/>
    </source>
</evidence>
<evidence type="ECO:0000313" key="2">
    <source>
        <dbReference type="Proteomes" id="UP001143362"/>
    </source>
</evidence>
<dbReference type="Proteomes" id="UP001143362">
    <property type="component" value="Unassembled WGS sequence"/>
</dbReference>
<reference evidence="1" key="1">
    <citation type="submission" date="2019-02" db="EMBL/GenBank/DDBJ databases">
        <authorList>
            <person name="Li S.-H."/>
        </authorList>
    </citation>
    <scope>NUCLEOTIDE SEQUENCE</scope>
    <source>
        <strain evidence="1">IMCC14734</strain>
    </source>
</reference>
<comment type="caution">
    <text evidence="1">The sequence shown here is derived from an EMBL/GenBank/DDBJ whole genome shotgun (WGS) entry which is preliminary data.</text>
</comment>
<accession>A0ABT3TBE0</accession>
<protein>
    <recommendedName>
        <fullName evidence="3">Methyltransferase domain-containing protein</fullName>
    </recommendedName>
</protein>
<name>A0ABT3TBE0_9GAMM</name>
<dbReference type="InterPro" id="IPR029063">
    <property type="entry name" value="SAM-dependent_MTases_sf"/>
</dbReference>
<keyword evidence="2" id="KW-1185">Reference proteome</keyword>
<sequence length="82" mass="9034">MNTTCPKKRAQLLSGFDFDPALKLLEVGCGCGAITLHLAENMEGGNELRKAPDMSAMVQQIYGEEAYQLVLEGCRRLTRIDC</sequence>
<dbReference type="RefSeq" id="WP_279243597.1">
    <property type="nucleotide sequence ID" value="NZ_SHNN01000001.1"/>
</dbReference>
<organism evidence="1 2">
    <name type="scientific">Candidatus Litorirhabdus singularis</name>
    <dbReference type="NCBI Taxonomy" id="2518993"/>
    <lineage>
        <taxon>Bacteria</taxon>
        <taxon>Pseudomonadati</taxon>
        <taxon>Pseudomonadota</taxon>
        <taxon>Gammaproteobacteria</taxon>
        <taxon>Cellvibrionales</taxon>
        <taxon>Halieaceae</taxon>
        <taxon>Candidatus Litorirhabdus</taxon>
    </lineage>
</organism>
<evidence type="ECO:0000313" key="1">
    <source>
        <dbReference type="EMBL" id="MCX2979599.1"/>
    </source>
</evidence>
<dbReference type="SUPFAM" id="SSF53335">
    <property type="entry name" value="S-adenosyl-L-methionine-dependent methyltransferases"/>
    <property type="match status" value="1"/>
</dbReference>
<dbReference type="EMBL" id="SHNN01000001">
    <property type="protein sequence ID" value="MCX2979599.1"/>
    <property type="molecule type" value="Genomic_DNA"/>
</dbReference>
<gene>
    <name evidence="1" type="ORF">EYC98_01845</name>
</gene>
<proteinExistence type="predicted"/>